<dbReference type="Gene3D" id="3.30.2310.20">
    <property type="entry name" value="RelE-like"/>
    <property type="match status" value="1"/>
</dbReference>
<dbReference type="InterPro" id="IPR035093">
    <property type="entry name" value="RelE/ParE_toxin_dom_sf"/>
</dbReference>
<comment type="caution">
    <text evidence="3">The sequence shown here is derived from an EMBL/GenBank/DDBJ whole genome shotgun (WGS) entry which is preliminary data.</text>
</comment>
<dbReference type="Pfam" id="PF05016">
    <property type="entry name" value="ParE_toxin"/>
    <property type="match status" value="1"/>
</dbReference>
<evidence type="ECO:0000256" key="2">
    <source>
        <dbReference type="PIRNR" id="PIRNR029218"/>
    </source>
</evidence>
<keyword evidence="1" id="KW-1277">Toxin-antitoxin system</keyword>
<dbReference type="RefSeq" id="WP_264602444.1">
    <property type="nucleotide sequence ID" value="NZ_JAOQNS010000009.1"/>
</dbReference>
<keyword evidence="4" id="KW-1185">Reference proteome</keyword>
<evidence type="ECO:0000256" key="1">
    <source>
        <dbReference type="ARBA" id="ARBA00022649"/>
    </source>
</evidence>
<dbReference type="EMBL" id="JAOQNS010000009">
    <property type="protein sequence ID" value="MCW2308845.1"/>
    <property type="molecule type" value="Genomic_DNA"/>
</dbReference>
<name>A0ABT3HEL6_9HYPH</name>
<dbReference type="InterPro" id="IPR028344">
    <property type="entry name" value="ParE1/4"/>
</dbReference>
<organism evidence="3 4">
    <name type="scientific">Rhodobium gokarnense</name>
    <dbReference type="NCBI Taxonomy" id="364296"/>
    <lineage>
        <taxon>Bacteria</taxon>
        <taxon>Pseudomonadati</taxon>
        <taxon>Pseudomonadota</taxon>
        <taxon>Alphaproteobacteria</taxon>
        <taxon>Hyphomicrobiales</taxon>
        <taxon>Rhodobiaceae</taxon>
        <taxon>Rhodobium</taxon>
    </lineage>
</organism>
<evidence type="ECO:0000313" key="4">
    <source>
        <dbReference type="Proteomes" id="UP001209755"/>
    </source>
</evidence>
<gene>
    <name evidence="3" type="ORF">M2319_003194</name>
</gene>
<protein>
    <recommendedName>
        <fullName evidence="2">Toxin</fullName>
    </recommendedName>
</protein>
<comment type="similarity">
    <text evidence="2">Belongs to the RelE toxin family.</text>
</comment>
<dbReference type="Proteomes" id="UP001209755">
    <property type="component" value="Unassembled WGS sequence"/>
</dbReference>
<dbReference type="InterPro" id="IPR007712">
    <property type="entry name" value="RelE/ParE_toxin"/>
</dbReference>
<evidence type="ECO:0000313" key="3">
    <source>
        <dbReference type="EMBL" id="MCW2308845.1"/>
    </source>
</evidence>
<accession>A0ABT3HEL6</accession>
<reference evidence="4" key="1">
    <citation type="submission" date="2023-07" db="EMBL/GenBank/DDBJ databases">
        <title>Genome sequencing of Purple Non-Sulfur Bacteria from various extreme environments.</title>
        <authorList>
            <person name="Mayer M."/>
        </authorList>
    </citation>
    <scope>NUCLEOTIDE SEQUENCE [LARGE SCALE GENOMIC DNA]</scope>
    <source>
        <strain evidence="4">DSM 17935</strain>
    </source>
</reference>
<dbReference type="PIRSF" id="PIRSF029218">
    <property type="entry name" value="ParE"/>
    <property type="match status" value="1"/>
</dbReference>
<sequence>MDYRLTQKAEEDIIRIYREGVILFGANQAERYHFELEALFQLLADNPKLTRERTEISPPVRIHPHKAHLIVYLIEDGGDVLIVRVRHGHEDWESEPQNLSSF</sequence>
<proteinExistence type="inferred from homology"/>